<dbReference type="Pfam" id="PF26309">
    <property type="entry name" value="DUF8082"/>
    <property type="match status" value="1"/>
</dbReference>
<reference evidence="3" key="1">
    <citation type="submission" date="2024-03" db="EMBL/GenBank/DDBJ databases">
        <title>Deinococcus weizhi sp. nov., isolated from human skin.</title>
        <authorList>
            <person name="Wei Z."/>
            <person name="Tian F."/>
            <person name="Yang C."/>
            <person name="Xin L.T."/>
            <person name="Wen Z.J."/>
            <person name="Lan K.C."/>
            <person name="Yu L."/>
            <person name="Zhe W."/>
            <person name="Dan F.D."/>
            <person name="Jun W."/>
            <person name="Rui Z."/>
            <person name="Yong X.J."/>
            <person name="Ting Y."/>
            <person name="Wei X."/>
            <person name="Xu Z.G."/>
            <person name="Xin Z."/>
            <person name="Dong F.G."/>
            <person name="Ni X.M."/>
            <person name="Zheng M.G."/>
            <person name="Chun Y."/>
            <person name="Qian W.X."/>
        </authorList>
    </citation>
    <scope>NUCLEOTIDE SEQUENCE</scope>
    <source>
        <strain evidence="3">VB142</strain>
    </source>
</reference>
<dbReference type="AlphaFoldDB" id="A0AAU6Q4Y6"/>
<keyword evidence="1" id="KW-0175">Coiled coil</keyword>
<feature type="coiled-coil region" evidence="1">
    <location>
        <begin position="31"/>
        <end position="65"/>
    </location>
</feature>
<dbReference type="EMBL" id="CP149782">
    <property type="protein sequence ID" value="WYF45231.1"/>
    <property type="molecule type" value="Genomic_DNA"/>
</dbReference>
<organism evidence="3">
    <name type="scientific">Deinococcus sp. VB142</name>
    <dbReference type="NCBI Taxonomy" id="3112952"/>
    <lineage>
        <taxon>Bacteria</taxon>
        <taxon>Thermotogati</taxon>
        <taxon>Deinococcota</taxon>
        <taxon>Deinococci</taxon>
        <taxon>Deinococcales</taxon>
        <taxon>Deinococcaceae</taxon>
        <taxon>Deinococcus</taxon>
    </lineage>
</organism>
<accession>A0AAU6Q4Y6</accession>
<sequence length="139" mass="15696">MTRWNQDIPRWPTGLRDDTPLPYSTWRVLDLVDGRRTLAQLSRELELSQEEVEQALEQAQSWTSRALRREQVVTDALLDHVTQALVSVIGPIGEFMVDDALDAVGEQATLSALLATIAPELDEAHLHQFVRQLRTRGLA</sequence>
<proteinExistence type="predicted"/>
<gene>
    <name evidence="3" type="ORF">WDJ50_03655</name>
</gene>
<dbReference type="InterPro" id="IPR058395">
    <property type="entry name" value="DUF8082"/>
</dbReference>
<feature type="domain" description="DUF8082" evidence="2">
    <location>
        <begin position="77"/>
        <end position="134"/>
    </location>
</feature>
<name>A0AAU6Q4Y6_9DEIO</name>
<evidence type="ECO:0000259" key="2">
    <source>
        <dbReference type="Pfam" id="PF26309"/>
    </source>
</evidence>
<dbReference type="RefSeq" id="WP_339096423.1">
    <property type="nucleotide sequence ID" value="NZ_CP149782.1"/>
</dbReference>
<evidence type="ECO:0000313" key="3">
    <source>
        <dbReference type="EMBL" id="WYF45231.1"/>
    </source>
</evidence>
<evidence type="ECO:0000256" key="1">
    <source>
        <dbReference type="SAM" id="Coils"/>
    </source>
</evidence>
<protein>
    <recommendedName>
        <fullName evidence="2">DUF8082 domain-containing protein</fullName>
    </recommendedName>
</protein>